<evidence type="ECO:0000256" key="1">
    <source>
        <dbReference type="ARBA" id="ARBA00022741"/>
    </source>
</evidence>
<dbReference type="SUPFAM" id="SSF52540">
    <property type="entry name" value="P-loop containing nucleoside triphosphate hydrolases"/>
    <property type="match status" value="2"/>
</dbReference>
<dbReference type="InterPro" id="IPR047112">
    <property type="entry name" value="RecG/Mfd"/>
</dbReference>
<dbReference type="GO" id="GO:0003677">
    <property type="term" value="F:DNA binding"/>
    <property type="evidence" value="ECO:0007669"/>
    <property type="project" value="UniProtKB-KW"/>
</dbReference>
<keyword evidence="5" id="KW-0067">ATP-binding</keyword>
<proteinExistence type="predicted"/>
<dbReference type="GO" id="GO:0006281">
    <property type="term" value="P:DNA repair"/>
    <property type="evidence" value="ECO:0007669"/>
    <property type="project" value="UniProtKB-KW"/>
</dbReference>
<dbReference type="InterPro" id="IPR027417">
    <property type="entry name" value="P-loop_NTPase"/>
</dbReference>
<dbReference type="InterPro" id="IPR014001">
    <property type="entry name" value="Helicase_ATP-bd"/>
</dbReference>
<gene>
    <name evidence="12" type="ORF">CTAYLR_002222</name>
</gene>
<feature type="domain" description="J" evidence="9">
    <location>
        <begin position="1199"/>
        <end position="1270"/>
    </location>
</feature>
<evidence type="ECO:0000256" key="4">
    <source>
        <dbReference type="ARBA" id="ARBA00022806"/>
    </source>
</evidence>
<keyword evidence="3" id="KW-0378">Hydrolase</keyword>
<dbReference type="PROSITE" id="PS50076">
    <property type="entry name" value="DNAJ_2"/>
    <property type="match status" value="1"/>
</dbReference>
<dbReference type="InterPro" id="IPR011545">
    <property type="entry name" value="DEAD/DEAH_box_helicase_dom"/>
</dbReference>
<keyword evidence="13" id="KW-1185">Reference proteome</keyword>
<keyword evidence="4" id="KW-0347">Helicase</keyword>
<evidence type="ECO:0000256" key="6">
    <source>
        <dbReference type="ARBA" id="ARBA00023125"/>
    </source>
</evidence>
<evidence type="ECO:0000256" key="5">
    <source>
        <dbReference type="ARBA" id="ARBA00022840"/>
    </source>
</evidence>
<dbReference type="SMART" id="SM00487">
    <property type="entry name" value="DEXDc"/>
    <property type="match status" value="1"/>
</dbReference>
<feature type="domain" description="Helicase C-terminal" evidence="11">
    <location>
        <begin position="514"/>
        <end position="678"/>
    </location>
</feature>
<dbReference type="InterPro" id="IPR036869">
    <property type="entry name" value="J_dom_sf"/>
</dbReference>
<organism evidence="12 13">
    <name type="scientific">Chrysophaeum taylorii</name>
    <dbReference type="NCBI Taxonomy" id="2483200"/>
    <lineage>
        <taxon>Eukaryota</taxon>
        <taxon>Sar</taxon>
        <taxon>Stramenopiles</taxon>
        <taxon>Ochrophyta</taxon>
        <taxon>Pelagophyceae</taxon>
        <taxon>Pelagomonadales</taxon>
        <taxon>Pelagomonadaceae</taxon>
        <taxon>Chrysophaeum</taxon>
    </lineage>
</organism>
<dbReference type="PANTHER" id="PTHR47964:SF1">
    <property type="entry name" value="ATP-DEPENDENT DNA HELICASE HOMOLOG RECG, CHLOROPLASTIC"/>
    <property type="match status" value="1"/>
</dbReference>
<evidence type="ECO:0008006" key="14">
    <source>
        <dbReference type="Google" id="ProtNLM"/>
    </source>
</evidence>
<evidence type="ECO:0000313" key="13">
    <source>
        <dbReference type="Proteomes" id="UP001230188"/>
    </source>
</evidence>
<dbReference type="GO" id="GO:0003678">
    <property type="term" value="F:DNA helicase activity"/>
    <property type="evidence" value="ECO:0007669"/>
    <property type="project" value="TreeGrafter"/>
</dbReference>
<feature type="region of interest" description="Disordered" evidence="8">
    <location>
        <begin position="375"/>
        <end position="406"/>
    </location>
</feature>
<dbReference type="PROSITE" id="PS51194">
    <property type="entry name" value="HELICASE_CTER"/>
    <property type="match status" value="1"/>
</dbReference>
<evidence type="ECO:0000256" key="2">
    <source>
        <dbReference type="ARBA" id="ARBA00022763"/>
    </source>
</evidence>
<dbReference type="Proteomes" id="UP001230188">
    <property type="component" value="Unassembled WGS sequence"/>
</dbReference>
<comment type="caution">
    <text evidence="12">The sequence shown here is derived from an EMBL/GenBank/DDBJ whole genome shotgun (WGS) entry which is preliminary data.</text>
</comment>
<feature type="region of interest" description="Disordered" evidence="8">
    <location>
        <begin position="1624"/>
        <end position="1647"/>
    </location>
</feature>
<feature type="region of interest" description="Disordered" evidence="8">
    <location>
        <begin position="1562"/>
        <end position="1581"/>
    </location>
</feature>
<evidence type="ECO:0000313" key="12">
    <source>
        <dbReference type="EMBL" id="KAJ8613567.1"/>
    </source>
</evidence>
<dbReference type="Pfam" id="PF00271">
    <property type="entry name" value="Helicase_C"/>
    <property type="match status" value="1"/>
</dbReference>
<name>A0AAD7UPT4_9STRA</name>
<evidence type="ECO:0000256" key="8">
    <source>
        <dbReference type="SAM" id="MobiDB-lite"/>
    </source>
</evidence>
<keyword evidence="2" id="KW-0227">DNA damage</keyword>
<dbReference type="SMART" id="SM00490">
    <property type="entry name" value="HELICc"/>
    <property type="match status" value="1"/>
</dbReference>
<feature type="domain" description="Helicase ATP-binding" evidence="10">
    <location>
        <begin position="285"/>
        <end position="491"/>
    </location>
</feature>
<dbReference type="EMBL" id="JAQMWT010000028">
    <property type="protein sequence ID" value="KAJ8613567.1"/>
    <property type="molecule type" value="Genomic_DNA"/>
</dbReference>
<keyword evidence="6" id="KW-0238">DNA-binding</keyword>
<evidence type="ECO:0000259" key="10">
    <source>
        <dbReference type="PROSITE" id="PS51192"/>
    </source>
</evidence>
<dbReference type="Gene3D" id="3.40.50.300">
    <property type="entry name" value="P-loop containing nucleotide triphosphate hydrolases"/>
    <property type="match status" value="3"/>
</dbReference>
<dbReference type="PANTHER" id="PTHR47964">
    <property type="entry name" value="ATP-DEPENDENT DNA HELICASE HOMOLOG RECG, CHLOROPLASTIC"/>
    <property type="match status" value="1"/>
</dbReference>
<feature type="compositionally biased region" description="Basic and acidic residues" evidence="8">
    <location>
        <begin position="375"/>
        <end position="394"/>
    </location>
</feature>
<feature type="compositionally biased region" description="Gly residues" evidence="8">
    <location>
        <begin position="1625"/>
        <end position="1635"/>
    </location>
</feature>
<evidence type="ECO:0000259" key="9">
    <source>
        <dbReference type="PROSITE" id="PS50076"/>
    </source>
</evidence>
<protein>
    <recommendedName>
        <fullName evidence="14">Transcription-repair-coupling factor</fullName>
    </recommendedName>
</protein>
<dbReference type="CDD" id="cd06257">
    <property type="entry name" value="DnaJ"/>
    <property type="match status" value="1"/>
</dbReference>
<dbReference type="InterPro" id="IPR001623">
    <property type="entry name" value="DnaJ_domain"/>
</dbReference>
<evidence type="ECO:0000259" key="11">
    <source>
        <dbReference type="PROSITE" id="PS51194"/>
    </source>
</evidence>
<keyword evidence="7" id="KW-0234">DNA repair</keyword>
<sequence length="1647" mass="179734">MQQYRGVVVAVVSALSLRVGDGFQSLHGLSSSRAAVAARGAETRAWVTRFGPPKKKKDKVRERKYYDEASNEEIERKVVPLRIGGRGLDATVVYEGDYVVHYDRGVCTYAGRWHAEGEEDDWPVLLRFADRVVSVSAADAAKVLTLLRRGSETLGEQRRVAGLQPGPKLRDDVVDDSVPLDDASMPTLRGLKLTGEKDQFDDDAGMPKLSKLSQTMTWLNRRKRAVEASRQHARELVALAAARSSRERPPSMPLSEEDQRLLEEGLGFELTEGQKKTIFDIEEDMCRRAHPMDRLVFGDVGYGKTEVAMRALAIAVKSGKQAAIVAPTTILATQHYNTLRERLGPLGIRVELLLGMSKTGANQAESGRLVLKAFEREQSRDNDPPARGRPRKDATTNPPPLKPRAEYNRVRVAIASGECDVAVGTHALLSRRQNWRRLGLLIIDEEQRFGVTQKEQLKEMCVDVDVLTLSATPIPRTLGAALSGIRDVSELPQPPPGRGETVTYVMPDSPGTTGDDARIAALFNRELSRGGQCFYVVPHIIDIDPAINRVKRLLGNTGRADVAPNVVFAHGNLPNVASIMADFAAGTNLTRPVLVATTLVENGLDLPRVNTIIIQESQRFGLATLHQLRGRVGRSDRPAVACFLHPRETLSRNAYARLAAIETSTRHGGPQLAKKDLEIRGAGALFGTRQSGRVARYVGGDLYTRMLNDELHRLRALDIAPVDECRARLPVRDQIFDVDPDDLDALHRADDLPAVIHLINTWRQEAPLAPNLKLAVKLRMLECNAARLGFDAIRLEQQQQQQLQASTSDVPASAIVSAPNLNAPSWATLCREVPDALRSNLRFDEPNQRVEVVRLGALPPPKQLDFLLEVFMHMATFLERVQHIHGDVDDLDSADVESQRFGLATSHLLDVVAARELRGSELCPSFVLGYLGSNERKCLHVRREVVRRCEDTKGWSDGTNGCDKYAQHEELGEEWCAKYGHIDGGFGSARDECCACGGGSGTNEPFAEGAAVEVRHPYLRQRWVAGVVSKVRPRAGVAYEVLVNRKRVFVKLEVNARAGKKEERLELRGCSEAAVWEYADGHLRSNNASVYGGGRAEETTSTTASGKVVLESAFDAEVEAWRRVVTIRAGYRCLVGGRFAKADFIRPEWVRCSDPNFDHFPSKMFEVECGAGAAEVDTKARLEALLDSTTTAQGLASIAPWTILGVDRSAALKEVKAAFREVSRLLHADKRDLHFRNQPTDKLDAIFNQAHAAYENLGRAQDERARESFRVKAETGELLFRGGSFVVELEPSNFQVSSGALRLNTTTTSETATVWVVMLYSPRCSMSRAVAPLFRLAARAAYDASFGAFACGTWAEHKSTDFGSVFKDTLCSLLAPGFTEFPTVVALVEDASAPRARSWRLSFPSIRAQNLAPDLLDFARRARHMWSLSLLVRPVDDLAAVTNATTGTRVVVFVGDDGPLRAAIEAFAPGVAPALAQAGASLYFADCVLLECTNVSTTPVVWIYGPNKTSGLPVTPEPFGDARDAQIALTTLAATLTALSSPNATSALAMGDDDDGIIPVTSEDDEMSCGSSPPPPRRVVHKLPADTSARAPPLDAPPPASQPRHIDDTRSAAFKLAARPERRVGGSGVVYGGNAGSSRFGGAIGSA</sequence>
<dbReference type="InterPro" id="IPR001650">
    <property type="entry name" value="Helicase_C-like"/>
</dbReference>
<feature type="region of interest" description="Disordered" evidence="8">
    <location>
        <begin position="1587"/>
        <end position="1610"/>
    </location>
</feature>
<dbReference type="GO" id="GO:0016787">
    <property type="term" value="F:hydrolase activity"/>
    <property type="evidence" value="ECO:0007669"/>
    <property type="project" value="UniProtKB-KW"/>
</dbReference>
<keyword evidence="1" id="KW-0547">Nucleotide-binding</keyword>
<dbReference type="SUPFAM" id="SSF46565">
    <property type="entry name" value="Chaperone J-domain"/>
    <property type="match status" value="1"/>
</dbReference>
<dbReference type="Pfam" id="PF00270">
    <property type="entry name" value="DEAD"/>
    <property type="match status" value="2"/>
</dbReference>
<evidence type="ECO:0000256" key="3">
    <source>
        <dbReference type="ARBA" id="ARBA00022801"/>
    </source>
</evidence>
<accession>A0AAD7UPT4</accession>
<dbReference type="GO" id="GO:0005524">
    <property type="term" value="F:ATP binding"/>
    <property type="evidence" value="ECO:0007669"/>
    <property type="project" value="UniProtKB-KW"/>
</dbReference>
<evidence type="ECO:0000256" key="7">
    <source>
        <dbReference type="ARBA" id="ARBA00023204"/>
    </source>
</evidence>
<reference evidence="12" key="1">
    <citation type="submission" date="2023-01" db="EMBL/GenBank/DDBJ databases">
        <title>Metagenome sequencing of chrysophaentin producing Chrysophaeum taylorii.</title>
        <authorList>
            <person name="Davison J."/>
            <person name="Bewley C."/>
        </authorList>
    </citation>
    <scope>NUCLEOTIDE SEQUENCE</scope>
    <source>
        <strain evidence="12">NIES-1699</strain>
    </source>
</reference>
<dbReference type="Gene3D" id="1.10.287.110">
    <property type="entry name" value="DnaJ domain"/>
    <property type="match status" value="1"/>
</dbReference>
<dbReference type="PROSITE" id="PS51192">
    <property type="entry name" value="HELICASE_ATP_BIND_1"/>
    <property type="match status" value="1"/>
</dbReference>